<evidence type="ECO:0000256" key="5">
    <source>
        <dbReference type="ARBA" id="ARBA00023136"/>
    </source>
</evidence>
<dbReference type="Proteomes" id="UP000239494">
    <property type="component" value="Unassembled WGS sequence"/>
</dbReference>
<dbReference type="EMBL" id="PVTF01000013">
    <property type="protein sequence ID" value="PRY35712.1"/>
    <property type="molecule type" value="Genomic_DNA"/>
</dbReference>
<keyword evidence="4 7" id="KW-1133">Transmembrane helix</keyword>
<feature type="transmembrane region" description="Helical" evidence="7">
    <location>
        <begin position="418"/>
        <end position="442"/>
    </location>
</feature>
<comment type="subcellular location">
    <subcellularLocation>
        <location evidence="1">Cell membrane</location>
        <topology evidence="1">Multi-pass membrane protein</topology>
    </subcellularLocation>
</comment>
<evidence type="ECO:0000256" key="1">
    <source>
        <dbReference type="ARBA" id="ARBA00004651"/>
    </source>
</evidence>
<sequence length="779" mass="80753">MRVGQWVNDLAIGVRLAIGGGRSAMVRLALGTIGVAVAVVALLGAASTTTVLEDSQQRRTADELVTTRTDGQRPAGLYGWTDKGSFRGEEVVVTYLYATAAGDHPLPPGTDRLPGPGEVVLSPALARLLDSPQGELLRPRFTGKRVGELPKVVLGEPTSLKAYVGADASLVDPSTSAERVERFGVAQGPGGGGGERPPQLMLLALLGAVVLLLPVFTFVATTARIAGAQRDRRLSALRLVGSDSRQVHRIAAAESLVSAVAGLVVGTAAFLVVRELIEGVELFGTSFYASDLTPDLLGASLVVLAVPAVSLLATLAALRRTIVEPLGVVRQGKPVRRRVWWRLLLVAAGVGLMVAAGSMDPDNTDSTTVVVLGSALLLIGVPVMLPWLVERVSGRIRGGAPSWQLAIRRLQLDSGTSARVVGGIAVVLTGAIALLTVLTVVADQARAEAPGSPSSTLLASVDAKVLDDVLARLATTPAVGEVRATRLVEAYPAGSGQSSPDSVLVADCAVITRLTTTRECTDGQAFAVAGTVLRPGSPAEFRHSRGDRSDFEVVGTWTVPDRLDQTELAPPASGTAAGSGPASSSRATIIATPGAIPDLPADVGATVQAQVDRPTADQLEQIRNAFAAHPWQTFVYPGGPFERIVEQQSMGALQDALYTGSTVTLLVAGLSLLVLAFEQIQERRKPLAMLVASGVGLGVLARSLLWQVAVPIVLGVAVAVLTGLGMATLVLRMLDLPLTVDWPSVAALSGGAALVTLAVTAMTLPFLRGVTKVTSLRAE</sequence>
<name>A0A2T0SQM1_9PSEU</name>
<feature type="transmembrane region" description="Helical" evidence="7">
    <location>
        <begin position="25"/>
        <end position="46"/>
    </location>
</feature>
<evidence type="ECO:0000256" key="6">
    <source>
        <dbReference type="SAM" id="MobiDB-lite"/>
    </source>
</evidence>
<feature type="transmembrane region" description="Helical" evidence="7">
    <location>
        <begin position="297"/>
        <end position="318"/>
    </location>
</feature>
<dbReference type="AlphaFoldDB" id="A0A2T0SQM1"/>
<evidence type="ECO:0000256" key="2">
    <source>
        <dbReference type="ARBA" id="ARBA00022475"/>
    </source>
</evidence>
<dbReference type="OrthoDB" id="3654456at2"/>
<accession>A0A2T0SQM1</accession>
<dbReference type="Pfam" id="PF02687">
    <property type="entry name" value="FtsX"/>
    <property type="match status" value="2"/>
</dbReference>
<evidence type="ECO:0000256" key="7">
    <source>
        <dbReference type="SAM" id="Phobius"/>
    </source>
</evidence>
<feature type="domain" description="ABC3 transporter permease C-terminal" evidence="8">
    <location>
        <begin position="661"/>
        <end position="764"/>
    </location>
</feature>
<keyword evidence="10" id="KW-1185">Reference proteome</keyword>
<feature type="compositionally biased region" description="Low complexity" evidence="6">
    <location>
        <begin position="569"/>
        <end position="585"/>
    </location>
</feature>
<dbReference type="RefSeq" id="WP_106193266.1">
    <property type="nucleotide sequence ID" value="NZ_PVTF01000013.1"/>
</dbReference>
<evidence type="ECO:0000259" key="8">
    <source>
        <dbReference type="Pfam" id="PF02687"/>
    </source>
</evidence>
<evidence type="ECO:0000256" key="4">
    <source>
        <dbReference type="ARBA" id="ARBA00022989"/>
    </source>
</evidence>
<feature type="region of interest" description="Disordered" evidence="6">
    <location>
        <begin position="562"/>
        <end position="586"/>
    </location>
</feature>
<feature type="transmembrane region" description="Helical" evidence="7">
    <location>
        <begin position="746"/>
        <end position="767"/>
    </location>
</feature>
<feature type="transmembrane region" description="Helical" evidence="7">
    <location>
        <begin position="255"/>
        <end position="277"/>
    </location>
</feature>
<feature type="transmembrane region" description="Helical" evidence="7">
    <location>
        <begin position="200"/>
        <end position="223"/>
    </location>
</feature>
<evidence type="ECO:0000256" key="3">
    <source>
        <dbReference type="ARBA" id="ARBA00022692"/>
    </source>
</evidence>
<dbReference type="GO" id="GO:0005886">
    <property type="term" value="C:plasma membrane"/>
    <property type="evidence" value="ECO:0007669"/>
    <property type="project" value="UniProtKB-SubCell"/>
</dbReference>
<protein>
    <submittedName>
        <fullName evidence="9">FtsX-like permease family protein</fullName>
    </submittedName>
</protein>
<keyword evidence="3 7" id="KW-0812">Transmembrane</keyword>
<feature type="transmembrane region" description="Helical" evidence="7">
    <location>
        <begin position="339"/>
        <end position="357"/>
    </location>
</feature>
<keyword evidence="2" id="KW-1003">Cell membrane</keyword>
<feature type="transmembrane region" description="Helical" evidence="7">
    <location>
        <begin position="712"/>
        <end position="734"/>
    </location>
</feature>
<evidence type="ECO:0000313" key="9">
    <source>
        <dbReference type="EMBL" id="PRY35712.1"/>
    </source>
</evidence>
<keyword evidence="5 7" id="KW-0472">Membrane</keyword>
<feature type="transmembrane region" description="Helical" evidence="7">
    <location>
        <begin position="369"/>
        <end position="389"/>
    </location>
</feature>
<feature type="domain" description="ABC3 transporter permease C-terminal" evidence="8">
    <location>
        <begin position="208"/>
        <end position="320"/>
    </location>
</feature>
<feature type="transmembrane region" description="Helical" evidence="7">
    <location>
        <begin position="656"/>
        <end position="675"/>
    </location>
</feature>
<evidence type="ECO:0000313" key="10">
    <source>
        <dbReference type="Proteomes" id="UP000239494"/>
    </source>
</evidence>
<reference evidence="9 10" key="1">
    <citation type="submission" date="2018-03" db="EMBL/GenBank/DDBJ databases">
        <title>Genomic Encyclopedia of Archaeal and Bacterial Type Strains, Phase II (KMG-II): from individual species to whole genera.</title>
        <authorList>
            <person name="Goeker M."/>
        </authorList>
    </citation>
    <scope>NUCLEOTIDE SEQUENCE [LARGE SCALE GENOMIC DNA]</scope>
    <source>
        <strain evidence="9 10">DSM 44720</strain>
    </source>
</reference>
<organism evidence="9 10">
    <name type="scientific">Umezawaea tangerina</name>
    <dbReference type="NCBI Taxonomy" id="84725"/>
    <lineage>
        <taxon>Bacteria</taxon>
        <taxon>Bacillati</taxon>
        <taxon>Actinomycetota</taxon>
        <taxon>Actinomycetes</taxon>
        <taxon>Pseudonocardiales</taxon>
        <taxon>Pseudonocardiaceae</taxon>
        <taxon>Umezawaea</taxon>
    </lineage>
</organism>
<dbReference type="InterPro" id="IPR003838">
    <property type="entry name" value="ABC3_permease_C"/>
</dbReference>
<gene>
    <name evidence="9" type="ORF">CLV43_113139</name>
</gene>
<comment type="caution">
    <text evidence="9">The sequence shown here is derived from an EMBL/GenBank/DDBJ whole genome shotgun (WGS) entry which is preliminary data.</text>
</comment>
<proteinExistence type="predicted"/>